<accession>A0A855FQR7</accession>
<dbReference type="PANTHER" id="PTHR42953">
    <property type="entry name" value="HIGH-AFFINITY ZINC UPTAKE SYSTEM PROTEIN ZNUA-RELATED"/>
    <property type="match status" value="1"/>
</dbReference>
<dbReference type="InterPro" id="IPR050492">
    <property type="entry name" value="Bact_metal-bind_prot9"/>
</dbReference>
<proteinExistence type="inferred from homology"/>
<evidence type="ECO:0000256" key="3">
    <source>
        <dbReference type="ARBA" id="ARBA00022448"/>
    </source>
</evidence>
<evidence type="ECO:0000256" key="5">
    <source>
        <dbReference type="ARBA" id="ARBA00022729"/>
    </source>
</evidence>
<dbReference type="InterPro" id="IPR006129">
    <property type="entry name" value="AdhesinB"/>
</dbReference>
<comment type="caution">
    <text evidence="7">The sequence shown here is derived from an EMBL/GenBank/DDBJ whole genome shotgun (WGS) entry which is preliminary data.</text>
</comment>
<dbReference type="PRINTS" id="PR00691">
    <property type="entry name" value="ADHESINB"/>
</dbReference>
<protein>
    <submittedName>
        <fullName evidence="7">ABC transporter substrate-binding protein</fullName>
    </submittedName>
</protein>
<dbReference type="RefSeq" id="WP_100123855.1">
    <property type="nucleotide sequence ID" value="NZ_MEIU01000057.1"/>
</dbReference>
<evidence type="ECO:0000256" key="6">
    <source>
        <dbReference type="RuleBase" id="RU003512"/>
    </source>
</evidence>
<dbReference type="EMBL" id="MEIU01000057">
    <property type="protein sequence ID" value="PIT60088.1"/>
    <property type="molecule type" value="Genomic_DNA"/>
</dbReference>
<evidence type="ECO:0000313" key="8">
    <source>
        <dbReference type="Proteomes" id="UP000230463"/>
    </source>
</evidence>
<dbReference type="InterPro" id="IPR006128">
    <property type="entry name" value="Lipoprotein_PsaA-like"/>
</dbReference>
<reference evidence="7 8" key="1">
    <citation type="journal article" date="2017" name="MBio">
        <title>Type VI secretion-mediated competition in the bee gut microbiome.</title>
        <authorList>
            <person name="Steele M.I."/>
            <person name="Kwong W.K."/>
            <person name="Powell J.E."/>
            <person name="Whiteley M."/>
            <person name="Moran N.A."/>
        </authorList>
    </citation>
    <scope>NUCLEOTIDE SEQUENCE [LARGE SCALE GENOMIC DNA]</scope>
    <source>
        <strain evidence="7 8">HK3</strain>
    </source>
</reference>
<comment type="subcellular location">
    <subcellularLocation>
        <location evidence="1">Cell envelope</location>
    </subcellularLocation>
</comment>
<dbReference type="Pfam" id="PF01297">
    <property type="entry name" value="ZnuA"/>
    <property type="match status" value="1"/>
</dbReference>
<sequence length="295" mass="33046">MKRGFFICLLALYLTGFFRLLCAAPMPVITSFSILGDVTQQIGGERIQVHNLIDTDQDAHMYQLVSKDLRKMRTAKLILLNGLGLEPLSLQRAAQQSHVPLVIVTNGIHPLMMADDGHDHHQHTDPHVWNDPVLMQTYARNIANALISVDPQGKAYYQQRLTTYQQQLAGLNAWASKTFSTVSPEKRKVLTGHDAFAYMAKRYQIQFIAPQGVSTEAEPSARQVAAIISQIRRDHIKAIFIENIKNPKMVQRIASETQTKISGRLYSDALSKGAPAATYIDMFRYNVNAISAAMR</sequence>
<evidence type="ECO:0000256" key="1">
    <source>
        <dbReference type="ARBA" id="ARBA00004196"/>
    </source>
</evidence>
<dbReference type="GO" id="GO:0046872">
    <property type="term" value="F:metal ion binding"/>
    <property type="evidence" value="ECO:0007669"/>
    <property type="project" value="UniProtKB-KW"/>
</dbReference>
<dbReference type="SUPFAM" id="SSF53807">
    <property type="entry name" value="Helical backbone' metal receptor"/>
    <property type="match status" value="1"/>
</dbReference>
<keyword evidence="3 6" id="KW-0813">Transport</keyword>
<keyword evidence="4" id="KW-0479">Metal-binding</keyword>
<evidence type="ECO:0000256" key="4">
    <source>
        <dbReference type="ARBA" id="ARBA00022723"/>
    </source>
</evidence>
<keyword evidence="5" id="KW-0732">Signal</keyword>
<dbReference type="GO" id="GO:0030001">
    <property type="term" value="P:metal ion transport"/>
    <property type="evidence" value="ECO:0007669"/>
    <property type="project" value="InterPro"/>
</dbReference>
<dbReference type="InterPro" id="IPR006127">
    <property type="entry name" value="ZnuA-like"/>
</dbReference>
<dbReference type="GO" id="GO:0007155">
    <property type="term" value="P:cell adhesion"/>
    <property type="evidence" value="ECO:0007669"/>
    <property type="project" value="InterPro"/>
</dbReference>
<dbReference type="Proteomes" id="UP000230463">
    <property type="component" value="Unassembled WGS sequence"/>
</dbReference>
<dbReference type="PANTHER" id="PTHR42953:SF1">
    <property type="entry name" value="METAL-BINDING PROTEIN HI_0362-RELATED"/>
    <property type="match status" value="1"/>
</dbReference>
<dbReference type="AlphaFoldDB" id="A0A855FQR7"/>
<evidence type="ECO:0000313" key="7">
    <source>
        <dbReference type="EMBL" id="PIT60088.1"/>
    </source>
</evidence>
<dbReference type="PRINTS" id="PR00690">
    <property type="entry name" value="ADHESNFAMILY"/>
</dbReference>
<dbReference type="Gene3D" id="3.40.50.1980">
    <property type="entry name" value="Nitrogenase molybdenum iron protein domain"/>
    <property type="match status" value="2"/>
</dbReference>
<gene>
    <name evidence="7" type="ORF">BHC57_07490</name>
</gene>
<name>A0A855FQR7_9NEIS</name>
<dbReference type="GO" id="GO:0030313">
    <property type="term" value="C:cell envelope"/>
    <property type="evidence" value="ECO:0007669"/>
    <property type="project" value="UniProtKB-SubCell"/>
</dbReference>
<organism evidence="7 8">
    <name type="scientific">Snodgrassella alvi</name>
    <dbReference type="NCBI Taxonomy" id="1196083"/>
    <lineage>
        <taxon>Bacteria</taxon>
        <taxon>Pseudomonadati</taxon>
        <taxon>Pseudomonadota</taxon>
        <taxon>Betaproteobacteria</taxon>
        <taxon>Neisseriales</taxon>
        <taxon>Neisseriaceae</taxon>
        <taxon>Snodgrassella</taxon>
    </lineage>
</organism>
<evidence type="ECO:0000256" key="2">
    <source>
        <dbReference type="ARBA" id="ARBA00011028"/>
    </source>
</evidence>
<comment type="similarity">
    <text evidence="2 6">Belongs to the bacterial solute-binding protein 9 family.</text>
</comment>